<dbReference type="EMBL" id="MDVB01000066">
    <property type="protein sequence ID" value="PIT14994.1"/>
    <property type="molecule type" value="Genomic_DNA"/>
</dbReference>
<evidence type="ECO:0000259" key="2">
    <source>
        <dbReference type="Pfam" id="PF04892"/>
    </source>
</evidence>
<dbReference type="RefSeq" id="WP_100113677.1">
    <property type="nucleotide sequence ID" value="NZ_MDVB01000066.1"/>
</dbReference>
<dbReference type="InterPro" id="IPR006976">
    <property type="entry name" value="VanZ-like"/>
</dbReference>
<keyword evidence="1" id="KW-0472">Membrane</keyword>
<keyword evidence="1" id="KW-0812">Transmembrane</keyword>
<dbReference type="Pfam" id="PF04892">
    <property type="entry name" value="VanZ"/>
    <property type="match status" value="1"/>
</dbReference>
<protein>
    <recommendedName>
        <fullName evidence="2">VanZ-like domain-containing protein</fullName>
    </recommendedName>
</protein>
<feature type="transmembrane region" description="Helical" evidence="1">
    <location>
        <begin position="69"/>
        <end position="89"/>
    </location>
</feature>
<dbReference type="PANTHER" id="PTHR28008:SF1">
    <property type="entry name" value="DOMAIN PROTEIN, PUTATIVE (AFU_ORTHOLOGUE AFUA_3G10980)-RELATED"/>
    <property type="match status" value="1"/>
</dbReference>
<proteinExistence type="predicted"/>
<feature type="transmembrane region" description="Helical" evidence="1">
    <location>
        <begin position="9"/>
        <end position="26"/>
    </location>
</feature>
<dbReference type="PANTHER" id="PTHR28008">
    <property type="entry name" value="DOMAIN PROTEIN, PUTATIVE (AFU_ORTHOLOGUE AFUA_3G10980)-RELATED"/>
    <property type="match status" value="1"/>
</dbReference>
<feature type="transmembrane region" description="Helical" evidence="1">
    <location>
        <begin position="38"/>
        <end position="57"/>
    </location>
</feature>
<feature type="domain" description="VanZ-like" evidence="2">
    <location>
        <begin position="32"/>
        <end position="112"/>
    </location>
</feature>
<dbReference type="AlphaFoldDB" id="A0A2N9WTN2"/>
<dbReference type="Proteomes" id="UP000231293">
    <property type="component" value="Unassembled WGS sequence"/>
</dbReference>
<organism evidence="3 4">
    <name type="scientific">Snodgrassella alvi</name>
    <dbReference type="NCBI Taxonomy" id="1196083"/>
    <lineage>
        <taxon>Bacteria</taxon>
        <taxon>Pseudomonadati</taxon>
        <taxon>Pseudomonadota</taxon>
        <taxon>Betaproteobacteria</taxon>
        <taxon>Neisseriales</taxon>
        <taxon>Neisseriaceae</taxon>
        <taxon>Snodgrassella</taxon>
    </lineage>
</organism>
<feature type="transmembrane region" description="Helical" evidence="1">
    <location>
        <begin position="95"/>
        <end position="112"/>
    </location>
</feature>
<evidence type="ECO:0000313" key="4">
    <source>
        <dbReference type="Proteomes" id="UP000231293"/>
    </source>
</evidence>
<evidence type="ECO:0000256" key="1">
    <source>
        <dbReference type="SAM" id="Phobius"/>
    </source>
</evidence>
<accession>A0A2N9WTN2</accession>
<sequence length="129" mass="14671">MKIAYLNKWLLLATCWFIASIYFLFFKAGGNPVPIPQFDKICHFGLFFGQFWLLAKAYFSANITIPQRLFIITAIIWAAASETIQALFTTREGDIMDAIADLIGAALALWLAQQIQTARRNSNSNREKY</sequence>
<gene>
    <name evidence="3" type="ORF">BGI32_06470</name>
</gene>
<reference evidence="3 4" key="1">
    <citation type="journal article" date="2017" name="MBio">
        <title>Type VI secretion-mediated competition in the bee gut microbiome.</title>
        <authorList>
            <person name="Steele M.I."/>
            <person name="Kwong W.K."/>
            <person name="Powell J.E."/>
            <person name="Whiteley M."/>
            <person name="Moran N.A."/>
        </authorList>
    </citation>
    <scope>NUCLEOTIDE SEQUENCE [LARGE SCALE GENOMIC DNA]</scope>
    <source>
        <strain evidence="3 4">App2-2</strain>
    </source>
</reference>
<dbReference type="NCBIfam" id="NF037970">
    <property type="entry name" value="vanZ_1"/>
    <property type="match status" value="1"/>
</dbReference>
<keyword evidence="1" id="KW-1133">Transmembrane helix</keyword>
<name>A0A2N9WTN2_9NEIS</name>
<comment type="caution">
    <text evidence="3">The sequence shown here is derived from an EMBL/GenBank/DDBJ whole genome shotgun (WGS) entry which is preliminary data.</text>
</comment>
<evidence type="ECO:0000313" key="3">
    <source>
        <dbReference type="EMBL" id="PIT14994.1"/>
    </source>
</evidence>